<comment type="caution">
    <text evidence="1">The sequence shown here is derived from an EMBL/GenBank/DDBJ whole genome shotgun (WGS) entry which is preliminary data.</text>
</comment>
<evidence type="ECO:0000313" key="1">
    <source>
        <dbReference type="EMBL" id="MDA0640182.1"/>
    </source>
</evidence>
<organism evidence="1 2">
    <name type="scientific">Nonomuraea ferruginea</name>
    <dbReference type="NCBI Taxonomy" id="46174"/>
    <lineage>
        <taxon>Bacteria</taxon>
        <taxon>Bacillati</taxon>
        <taxon>Actinomycetota</taxon>
        <taxon>Actinomycetes</taxon>
        <taxon>Streptosporangiales</taxon>
        <taxon>Streptosporangiaceae</taxon>
        <taxon>Nonomuraea</taxon>
    </lineage>
</organism>
<proteinExistence type="predicted"/>
<dbReference type="RefSeq" id="WP_271275480.1">
    <property type="nucleotide sequence ID" value="NZ_BAABFD010000003.1"/>
</dbReference>
<gene>
    <name evidence="1" type="ORF">OUY24_06090</name>
</gene>
<name>A0ABT4SSE5_9ACTN</name>
<dbReference type="Proteomes" id="UP001212498">
    <property type="component" value="Unassembled WGS sequence"/>
</dbReference>
<accession>A0ABT4SSE5</accession>
<sequence length="49" mass="5392">MIIREIVSWSSKRVKPGRAVLTVDAARWNATAKELGGRLRVVEVCQLAG</sequence>
<protein>
    <submittedName>
        <fullName evidence="1">Uncharacterized protein</fullName>
    </submittedName>
</protein>
<evidence type="ECO:0000313" key="2">
    <source>
        <dbReference type="Proteomes" id="UP001212498"/>
    </source>
</evidence>
<dbReference type="EMBL" id="JAPNUD010000010">
    <property type="protein sequence ID" value="MDA0640182.1"/>
    <property type="molecule type" value="Genomic_DNA"/>
</dbReference>
<reference evidence="1 2" key="1">
    <citation type="submission" date="2022-11" db="EMBL/GenBank/DDBJ databases">
        <title>Nonomuraea corallina sp. nov., a new species of the genus Nonomuraea isolated from sea side sediment in Thai sea.</title>
        <authorList>
            <person name="Ngamcharungchit C."/>
            <person name="Matsumoto A."/>
            <person name="Suriyachadkun C."/>
            <person name="Panbangred W."/>
            <person name="Inahashi Y."/>
            <person name="Intra B."/>
        </authorList>
    </citation>
    <scope>NUCLEOTIDE SEQUENCE [LARGE SCALE GENOMIC DNA]</scope>
    <source>
        <strain evidence="1 2">DSM 43553</strain>
    </source>
</reference>
<keyword evidence="2" id="KW-1185">Reference proteome</keyword>